<dbReference type="GO" id="GO:0003676">
    <property type="term" value="F:nucleic acid binding"/>
    <property type="evidence" value="ECO:0007669"/>
    <property type="project" value="InterPro"/>
</dbReference>
<sequence>MTALPIDAVLPDLLAALREGSNAVLVAPPGAGKTTAVAPALLNEPWCTGQVLLLSPRRLAARAAAERIAELMGEQPGGTVGYATRMDSRMSARTRLLVLTEGIFVRRIQDDPELSGVSAVLFDEVHERSLDSDFGLALALDAQGALRPDLRIVPMSATLDGARFAALLAHGGKDAPVVESEGRIQPLELRHVGRAAEKRIEDAMAATIRRALNEEAEGDLLAFLPGVAEIERTAERLEDAGAEVHKLHGSLDPAAQRAAIRPRGRDGGKSSSPPPLRRPA</sequence>
<accession>A0A292ZH41</accession>
<dbReference type="SMART" id="SM00487">
    <property type="entry name" value="DEXDc"/>
    <property type="match status" value="1"/>
</dbReference>
<organism evidence="5 6">
    <name type="scientific">Sphingobium fuliginis (strain ATCC 27551)</name>
    <dbReference type="NCBI Taxonomy" id="336203"/>
    <lineage>
        <taxon>Bacteria</taxon>
        <taxon>Pseudomonadati</taxon>
        <taxon>Pseudomonadota</taxon>
        <taxon>Alphaproteobacteria</taxon>
        <taxon>Sphingomonadales</taxon>
        <taxon>Sphingomonadaceae</taxon>
        <taxon>Sphingobium</taxon>
    </lineage>
</organism>
<dbReference type="GO" id="GO:0016787">
    <property type="term" value="F:hydrolase activity"/>
    <property type="evidence" value="ECO:0007669"/>
    <property type="project" value="UniProtKB-KW"/>
</dbReference>
<dbReference type="PROSITE" id="PS51192">
    <property type="entry name" value="HELICASE_ATP_BIND_1"/>
    <property type="match status" value="1"/>
</dbReference>
<dbReference type="InterPro" id="IPR027417">
    <property type="entry name" value="P-loop_NTPase"/>
</dbReference>
<dbReference type="InterPro" id="IPR011545">
    <property type="entry name" value="DEAD/DEAH_box_helicase_dom"/>
</dbReference>
<evidence type="ECO:0000256" key="3">
    <source>
        <dbReference type="SAM" id="MobiDB-lite"/>
    </source>
</evidence>
<gene>
    <name evidence="5" type="ORF">SFOMI_2802</name>
</gene>
<name>A0A292ZH41_SPHSA</name>
<protein>
    <submittedName>
        <fullName evidence="5">ATP-dependent helicase HrpB</fullName>
    </submittedName>
</protein>
<comment type="caution">
    <text evidence="5">The sequence shown here is derived from an EMBL/GenBank/DDBJ whole genome shotgun (WGS) entry which is preliminary data.</text>
</comment>
<dbReference type="GO" id="GO:0005524">
    <property type="term" value="F:ATP binding"/>
    <property type="evidence" value="ECO:0007669"/>
    <property type="project" value="InterPro"/>
</dbReference>
<evidence type="ECO:0000256" key="1">
    <source>
        <dbReference type="ARBA" id="ARBA00022801"/>
    </source>
</evidence>
<dbReference type="InterPro" id="IPR002464">
    <property type="entry name" value="DNA/RNA_helicase_DEAH_CS"/>
</dbReference>
<keyword evidence="1" id="KW-0378">Hydrolase</keyword>
<keyword evidence="2 5" id="KW-0547">Nucleotide-binding</keyword>
<evidence type="ECO:0000259" key="4">
    <source>
        <dbReference type="PROSITE" id="PS51192"/>
    </source>
</evidence>
<dbReference type="InterPro" id="IPR014001">
    <property type="entry name" value="Helicase_ATP-bd"/>
</dbReference>
<feature type="domain" description="Helicase ATP-binding" evidence="4">
    <location>
        <begin position="14"/>
        <end position="177"/>
    </location>
</feature>
<evidence type="ECO:0000313" key="6">
    <source>
        <dbReference type="Proteomes" id="UP000221538"/>
    </source>
</evidence>
<dbReference type="Pfam" id="PF00270">
    <property type="entry name" value="DEAD"/>
    <property type="match status" value="1"/>
</dbReference>
<proteinExistence type="predicted"/>
<reference evidence="5 6" key="1">
    <citation type="journal article" date="2013" name="Biodegradation">
        <title>Occurrence of 4-tert-butylphenol (4-t-BP) biodegradation in an aquatic sample caused by the presence of Spirodela polyrrhiza and isolation of a 4-t-BP-utilizing bacterium.</title>
        <authorList>
            <person name="Ogata Y."/>
            <person name="Toyama T."/>
            <person name="Yu N."/>
            <person name="Wang X."/>
            <person name="Sei K."/>
            <person name="Ike M."/>
        </authorList>
    </citation>
    <scope>NUCLEOTIDE SEQUENCE [LARGE SCALE GENOMIC DNA]</scope>
    <source>
        <strain evidence="5 6">OMI</strain>
    </source>
</reference>
<dbReference type="CDD" id="cd17990">
    <property type="entry name" value="DEXHc_HrpB"/>
    <property type="match status" value="1"/>
</dbReference>
<dbReference type="EMBL" id="BEWI01000032">
    <property type="protein sequence ID" value="GAY22246.1"/>
    <property type="molecule type" value="Genomic_DNA"/>
</dbReference>
<evidence type="ECO:0000313" key="5">
    <source>
        <dbReference type="EMBL" id="GAY22246.1"/>
    </source>
</evidence>
<feature type="region of interest" description="Disordered" evidence="3">
    <location>
        <begin position="247"/>
        <end position="280"/>
    </location>
</feature>
<dbReference type="PANTHER" id="PTHR43519">
    <property type="entry name" value="ATP-DEPENDENT RNA HELICASE HRPB"/>
    <property type="match status" value="1"/>
</dbReference>
<dbReference type="SUPFAM" id="SSF52540">
    <property type="entry name" value="P-loop containing nucleoside triphosphate hydrolases"/>
    <property type="match status" value="1"/>
</dbReference>
<dbReference type="Proteomes" id="UP000221538">
    <property type="component" value="Unassembled WGS sequence"/>
</dbReference>
<keyword evidence="2 5" id="KW-0067">ATP-binding</keyword>
<reference evidence="5 6" key="2">
    <citation type="journal article" date="2013" name="Environ. Sci. Technol.">
        <title>The 4-tert-butylphenol-utilizing bacterium Sphingobium fuliginis OMI can degrade bisphenols via phenolic ring hydroxylation and meta-cleavage pathway.</title>
        <authorList>
            <person name="Ogata Y."/>
            <person name="Goda S."/>
            <person name="Toyama T."/>
            <person name="Sei K."/>
            <person name="Ike M."/>
        </authorList>
    </citation>
    <scope>NUCLEOTIDE SEQUENCE [LARGE SCALE GENOMIC DNA]</scope>
    <source>
        <strain evidence="5 6">OMI</strain>
    </source>
</reference>
<dbReference type="PROSITE" id="PS00690">
    <property type="entry name" value="DEAH_ATP_HELICASE"/>
    <property type="match status" value="1"/>
</dbReference>
<keyword evidence="2 5" id="KW-0347">Helicase</keyword>
<dbReference type="Gene3D" id="3.40.50.300">
    <property type="entry name" value="P-loop containing nucleotide triphosphate hydrolases"/>
    <property type="match status" value="2"/>
</dbReference>
<dbReference type="PANTHER" id="PTHR43519:SF1">
    <property type="entry name" value="ATP-DEPENDENT RNA HELICASE HRPB"/>
    <property type="match status" value="1"/>
</dbReference>
<dbReference type="GO" id="GO:0004386">
    <property type="term" value="F:helicase activity"/>
    <property type="evidence" value="ECO:0007669"/>
    <property type="project" value="UniProtKB-KW"/>
</dbReference>
<dbReference type="AlphaFoldDB" id="A0A292ZH41"/>
<evidence type="ECO:0000256" key="2">
    <source>
        <dbReference type="ARBA" id="ARBA00022806"/>
    </source>
</evidence>
<dbReference type="InterPro" id="IPR049614">
    <property type="entry name" value="HrpB_DEXH"/>
</dbReference>